<dbReference type="SUPFAM" id="SSF64518">
    <property type="entry name" value="Phase 1 flagellin"/>
    <property type="match status" value="1"/>
</dbReference>
<evidence type="ECO:0000256" key="3">
    <source>
        <dbReference type="ARBA" id="ARBA00005709"/>
    </source>
</evidence>
<dbReference type="GO" id="GO:0005198">
    <property type="term" value="F:structural molecule activity"/>
    <property type="evidence" value="ECO:0007669"/>
    <property type="project" value="InterPro"/>
</dbReference>
<dbReference type="AlphaFoldDB" id="A0A844YUA9"/>
<dbReference type="InterPro" id="IPR001492">
    <property type="entry name" value="Flagellin"/>
</dbReference>
<evidence type="ECO:0000313" key="7">
    <source>
        <dbReference type="Proteomes" id="UP000466966"/>
    </source>
</evidence>
<comment type="subcellular location">
    <subcellularLocation>
        <location evidence="1">Bacterial flagellum</location>
    </subcellularLocation>
    <subcellularLocation>
        <location evidence="2">Secreted</location>
    </subcellularLocation>
</comment>
<dbReference type="Proteomes" id="UP000466966">
    <property type="component" value="Unassembled WGS sequence"/>
</dbReference>
<dbReference type="PANTHER" id="PTHR42792">
    <property type="entry name" value="FLAGELLIN"/>
    <property type="match status" value="1"/>
</dbReference>
<dbReference type="InterPro" id="IPR001029">
    <property type="entry name" value="Flagellin_N"/>
</dbReference>
<dbReference type="PANTHER" id="PTHR42792:SF1">
    <property type="entry name" value="FLAGELLAR HOOK-ASSOCIATED PROTEIN 3"/>
    <property type="match status" value="1"/>
</dbReference>
<gene>
    <name evidence="6" type="ORF">GRI99_05795</name>
</gene>
<evidence type="ECO:0000259" key="5">
    <source>
        <dbReference type="Pfam" id="PF00669"/>
    </source>
</evidence>
<dbReference type="Pfam" id="PF00669">
    <property type="entry name" value="Flagellin_N"/>
    <property type="match status" value="1"/>
</dbReference>
<keyword evidence="7" id="KW-1185">Reference proteome</keyword>
<protein>
    <submittedName>
        <fullName evidence="6">Flagellar biosynthesis protein FlgL</fullName>
    </submittedName>
</protein>
<keyword evidence="6" id="KW-0282">Flagellum</keyword>
<keyword evidence="6" id="KW-0966">Cell projection</keyword>
<proteinExistence type="inferred from homology"/>
<comment type="similarity">
    <text evidence="3">Belongs to the bacterial flagellin family.</text>
</comment>
<accession>A0A844YUA9</accession>
<keyword evidence="6" id="KW-0969">Cilium</keyword>
<evidence type="ECO:0000256" key="2">
    <source>
        <dbReference type="ARBA" id="ARBA00004613"/>
    </source>
</evidence>
<evidence type="ECO:0000256" key="4">
    <source>
        <dbReference type="ARBA" id="ARBA00023143"/>
    </source>
</evidence>
<keyword evidence="4" id="KW-0975">Bacterial flagellum</keyword>
<reference evidence="6 7" key="1">
    <citation type="submission" date="2019-12" db="EMBL/GenBank/DDBJ databases">
        <title>Genomic-based taxomic classification of the family Erythrobacteraceae.</title>
        <authorList>
            <person name="Xu L."/>
        </authorList>
    </citation>
    <scope>NUCLEOTIDE SEQUENCE [LARGE SCALE GENOMIC DNA]</scope>
    <source>
        <strain evidence="6 7">M0322</strain>
    </source>
</reference>
<evidence type="ECO:0000256" key="1">
    <source>
        <dbReference type="ARBA" id="ARBA00004365"/>
    </source>
</evidence>
<feature type="domain" description="Flagellin N-terminal" evidence="5">
    <location>
        <begin position="23"/>
        <end position="141"/>
    </location>
</feature>
<dbReference type="GO" id="GO:0009288">
    <property type="term" value="C:bacterial-type flagellum"/>
    <property type="evidence" value="ECO:0007669"/>
    <property type="project" value="UniProtKB-SubCell"/>
</dbReference>
<dbReference type="Gene3D" id="1.20.1330.10">
    <property type="entry name" value="f41 fragment of flagellin, N-terminal domain"/>
    <property type="match status" value="1"/>
</dbReference>
<dbReference type="OrthoDB" id="7389561at2"/>
<dbReference type="RefSeq" id="WP_160771092.1">
    <property type="nucleotide sequence ID" value="NZ_WTYV01000002.1"/>
</dbReference>
<organism evidence="6 7">
    <name type="scientific">Alteraurantiacibacter buctensis</name>
    <dbReference type="NCBI Taxonomy" id="1503981"/>
    <lineage>
        <taxon>Bacteria</taxon>
        <taxon>Pseudomonadati</taxon>
        <taxon>Pseudomonadota</taxon>
        <taxon>Alphaproteobacteria</taxon>
        <taxon>Sphingomonadales</taxon>
        <taxon>Erythrobacteraceae</taxon>
        <taxon>Alteraurantiacibacter</taxon>
    </lineage>
</organism>
<comment type="caution">
    <text evidence="6">The sequence shown here is derived from an EMBL/GenBank/DDBJ whole genome shotgun (WGS) entry which is preliminary data.</text>
</comment>
<name>A0A844YUA9_9SPHN</name>
<dbReference type="EMBL" id="WTYV01000002">
    <property type="protein sequence ID" value="MXO71149.1"/>
    <property type="molecule type" value="Genomic_DNA"/>
</dbReference>
<dbReference type="GO" id="GO:0005576">
    <property type="term" value="C:extracellular region"/>
    <property type="evidence" value="ECO:0007669"/>
    <property type="project" value="UniProtKB-SubCell"/>
</dbReference>
<sequence>MTTITNGTLAFYRRAALQMGDLRRSAEDLQNQLSTGERLTRSSDDPVAASRLRMLARDERLATIDATNARRTAENLELAGNALESIASDLIRARELALWAASETLGNTERKAIGEELEQLRIRIMSAANARDAGDNALFGGETSGNAYEMNGAGVVSYIGTASAGEIDLGQGQMLSRGQTGPEVLNFTTGGTATDVFAFLGTLGTELQAGADPVTAARDALPGMDDAIDALTRAQTVAGTRIAWIEVIQDRQIDQSQTRAQRTSDAGGVPFAQTVAELQQMLTVLEASQAGFTRLAGLTLFDKI</sequence>
<evidence type="ECO:0000313" key="6">
    <source>
        <dbReference type="EMBL" id="MXO71149.1"/>
    </source>
</evidence>